<organism evidence="2 3">
    <name type="scientific">Candidatus Proximibacter danicus</name>
    <dbReference type="NCBI Taxonomy" id="2954365"/>
    <lineage>
        <taxon>Bacteria</taxon>
        <taxon>Pseudomonadati</taxon>
        <taxon>Pseudomonadota</taxon>
        <taxon>Betaproteobacteria</taxon>
        <taxon>Candidatus Proximibacter</taxon>
    </lineage>
</organism>
<reference evidence="2" key="1">
    <citation type="submission" date="2020-10" db="EMBL/GenBank/DDBJ databases">
        <title>Connecting structure to function with the recovery of over 1000 high-quality activated sludge metagenome-assembled genomes encoding full-length rRNA genes using long-read sequencing.</title>
        <authorList>
            <person name="Singleton C.M."/>
            <person name="Petriglieri F."/>
            <person name="Kristensen J.M."/>
            <person name="Kirkegaard R.H."/>
            <person name="Michaelsen T.Y."/>
            <person name="Andersen M.H."/>
            <person name="Karst S.M."/>
            <person name="Dueholm M.S."/>
            <person name="Nielsen P.H."/>
            <person name="Albertsen M."/>
        </authorList>
    </citation>
    <scope>NUCLEOTIDE SEQUENCE</scope>
    <source>
        <strain evidence="2">Hirt_18-Q3-R61-65_BATAC.395</strain>
    </source>
</reference>
<proteinExistence type="predicted"/>
<evidence type="ECO:0000313" key="3">
    <source>
        <dbReference type="Proteomes" id="UP000886689"/>
    </source>
</evidence>
<name>A0A9D7K1Z2_9PROT</name>
<gene>
    <name evidence="2" type="ORF">IPL58_02145</name>
</gene>
<comment type="caution">
    <text evidence="2">The sequence shown here is derived from an EMBL/GenBank/DDBJ whole genome shotgun (WGS) entry which is preliminary data.</text>
</comment>
<dbReference type="EMBL" id="JADJUC010000002">
    <property type="protein sequence ID" value="MBK8523011.1"/>
    <property type="molecule type" value="Genomic_DNA"/>
</dbReference>
<accession>A0A9D7K1Z2</accession>
<dbReference type="InterPro" id="IPR055259">
    <property type="entry name" value="YkvP/CgeB_Glyco_trans-like"/>
</dbReference>
<sequence length="404" mass="45241">MKSIRKLTLAIPNRDDYYLNIALGMMKAFAQRGVECLIADDASDPESFRRHLGENRPDAIFEINRTRNQSGDLIPRDIPHIAWLQDMRCHGRLHCADRQFGGSEIVYTLLHPENFGLDPAAHPQAKWGVLHTGVDSDIFHPDASARPSRQFALCGYLPLLIPGGFEDDVPFVAANGKTLTLGEMRRCLLVEHQAGIGKLNLPDVHRLILDKINATFDSGLSLAQFHELFGQPESFGGWPFLLYLDTELPRIPERTRLIDAAIRLGDLEIYGPQSWLGWPNYRPYYRRMLAWRSELADIYRTTRINLHNGAFGMHSRVLECMASGGAIAANATDFDDRGQDIGANFEEGVHYIRYDFDNVDAVLAAHAADPQRLAAIGRAAAQAVTARHLWCHRIDTILADIAAL</sequence>
<protein>
    <submittedName>
        <fullName evidence="2">Glycosyltransferase family 1 protein</fullName>
    </submittedName>
</protein>
<dbReference type="Pfam" id="PF13524">
    <property type="entry name" value="Glyco_trans_1_2"/>
    <property type="match status" value="1"/>
</dbReference>
<dbReference type="AlphaFoldDB" id="A0A9D7K1Z2"/>
<feature type="domain" description="Spore protein YkvP/CgeB glycosyl transferase-like" evidence="1">
    <location>
        <begin position="256"/>
        <end position="399"/>
    </location>
</feature>
<dbReference type="Proteomes" id="UP000886689">
    <property type="component" value="Unassembled WGS sequence"/>
</dbReference>
<evidence type="ECO:0000259" key="1">
    <source>
        <dbReference type="Pfam" id="PF13524"/>
    </source>
</evidence>
<evidence type="ECO:0000313" key="2">
    <source>
        <dbReference type="EMBL" id="MBK8523011.1"/>
    </source>
</evidence>